<dbReference type="Proteomes" id="UP000460718">
    <property type="component" value="Unassembled WGS sequence"/>
</dbReference>
<proteinExistence type="predicted"/>
<dbReference type="EMBL" id="QXGB01000181">
    <property type="protein sequence ID" value="KAE9226095.1"/>
    <property type="molecule type" value="Genomic_DNA"/>
</dbReference>
<evidence type="ECO:0000313" key="10">
    <source>
        <dbReference type="Proteomes" id="UP000433483"/>
    </source>
</evidence>
<dbReference type="Proteomes" id="UP000429523">
    <property type="component" value="Unassembled WGS sequence"/>
</dbReference>
<keyword evidence="10" id="KW-1185">Reference proteome</keyword>
<comment type="caution">
    <text evidence="2">The sequence shown here is derived from an EMBL/GenBank/DDBJ whole genome shotgun (WGS) entry which is preliminary data.</text>
</comment>
<dbReference type="EMBL" id="QXGE01000147">
    <property type="protein sequence ID" value="KAE9322634.1"/>
    <property type="molecule type" value="Genomic_DNA"/>
</dbReference>
<evidence type="ECO:0000313" key="4">
    <source>
        <dbReference type="EMBL" id="KAE9135554.1"/>
    </source>
</evidence>
<dbReference type="EMBL" id="QXGD01000163">
    <property type="protein sequence ID" value="KAE9249807.1"/>
    <property type="molecule type" value="Genomic_DNA"/>
</dbReference>
<evidence type="ECO:0000313" key="2">
    <source>
        <dbReference type="EMBL" id="KAE8944624.1"/>
    </source>
</evidence>
<dbReference type="Proteomes" id="UP000433483">
    <property type="component" value="Unassembled WGS sequence"/>
</dbReference>
<evidence type="ECO:0000313" key="5">
    <source>
        <dbReference type="EMBL" id="KAE9151792.1"/>
    </source>
</evidence>
<dbReference type="OrthoDB" id="89292at2759"/>
<dbReference type="AlphaFoldDB" id="A0A6A3FEZ4"/>
<dbReference type="GO" id="GO:0003677">
    <property type="term" value="F:DNA binding"/>
    <property type="evidence" value="ECO:0007669"/>
    <property type="project" value="TreeGrafter"/>
</dbReference>
<name>A0A6A3FEZ4_9STRA</name>
<dbReference type="InterPro" id="IPR050863">
    <property type="entry name" value="CenT-Element_Derived"/>
</dbReference>
<evidence type="ECO:0000313" key="12">
    <source>
        <dbReference type="Proteomes" id="UP000440367"/>
    </source>
</evidence>
<dbReference type="Proteomes" id="UP000440367">
    <property type="component" value="Unassembled WGS sequence"/>
</dbReference>
<sequence length="387" mass="43925">MVQVALTAAQTLQLIAHRQQCPWETNRQMATWCKKAFSLPAEPGKSTVHRIVGQKRQLEGMPEDYRHLKRMRPPNVVLLDRHVLETLALFEGRAMLNYDTVVYLALLAAEELRIPAEKLPKFTNDGWCKHFLARHGYSVRRAHGEVDSVDLPAAMESVKPLRALVAKFDPADVFNVDEAAYFIKAISRVSVCLRAAPALKMNKTRVTILVGSNATGTVKLPLFVLGKSKNPRWLPEKPEEVAYKGTKKGWMNSDVFQDWLKELNEKMKAQNRNILLLYDNAPSHKEGDVELSNITTARLPKNTTALLQPMDQAIIAWLKRRVLKKRTAHTVLPVLLGEDNTQQMETIDAIEWISAAWNAMPEHMLRNCWRHTGLLTDRLLSVAHILN</sequence>
<dbReference type="Pfam" id="PF03184">
    <property type="entry name" value="DDE_1"/>
    <property type="match status" value="1"/>
</dbReference>
<dbReference type="Gene3D" id="3.30.420.10">
    <property type="entry name" value="Ribonuclease H-like superfamily/Ribonuclease H"/>
    <property type="match status" value="1"/>
</dbReference>
<dbReference type="EMBL" id="QXFZ01000068">
    <property type="protein sequence ID" value="KAE9135554.1"/>
    <property type="molecule type" value="Genomic_DNA"/>
</dbReference>
<protein>
    <recommendedName>
        <fullName evidence="1">DDE-1 domain-containing protein</fullName>
    </recommendedName>
</protein>
<accession>A0A6A3FEZ4</accession>
<evidence type="ECO:0000313" key="7">
    <source>
        <dbReference type="EMBL" id="KAE9249807.1"/>
    </source>
</evidence>
<dbReference type="EMBL" id="QXGA01000132">
    <property type="protein sequence ID" value="KAE9151792.1"/>
    <property type="molecule type" value="Genomic_DNA"/>
</dbReference>
<evidence type="ECO:0000313" key="13">
    <source>
        <dbReference type="Proteomes" id="UP000440732"/>
    </source>
</evidence>
<evidence type="ECO:0000313" key="9">
    <source>
        <dbReference type="Proteomes" id="UP000429523"/>
    </source>
</evidence>
<dbReference type="EMBL" id="QXGF01000195">
    <property type="protein sequence ID" value="KAE8944624.1"/>
    <property type="molecule type" value="Genomic_DNA"/>
</dbReference>
<evidence type="ECO:0000259" key="1">
    <source>
        <dbReference type="Pfam" id="PF03184"/>
    </source>
</evidence>
<evidence type="ECO:0000313" key="11">
    <source>
        <dbReference type="Proteomes" id="UP000437068"/>
    </source>
</evidence>
<dbReference type="EMBL" id="QXFW01000140">
    <property type="protein sequence ID" value="KAE9023358.1"/>
    <property type="molecule type" value="Genomic_DNA"/>
</dbReference>
<organism evidence="2 9">
    <name type="scientific">Phytophthora fragariae</name>
    <dbReference type="NCBI Taxonomy" id="53985"/>
    <lineage>
        <taxon>Eukaryota</taxon>
        <taxon>Sar</taxon>
        <taxon>Stramenopiles</taxon>
        <taxon>Oomycota</taxon>
        <taxon>Peronosporomycetes</taxon>
        <taxon>Peronosporales</taxon>
        <taxon>Peronosporaceae</taxon>
        <taxon>Phytophthora</taxon>
    </lineage>
</organism>
<dbReference type="InterPro" id="IPR036397">
    <property type="entry name" value="RNaseH_sf"/>
</dbReference>
<dbReference type="InterPro" id="IPR004875">
    <property type="entry name" value="DDE_SF_endonuclease_dom"/>
</dbReference>
<dbReference type="Proteomes" id="UP000441208">
    <property type="component" value="Unassembled WGS sequence"/>
</dbReference>
<evidence type="ECO:0000313" key="8">
    <source>
        <dbReference type="EMBL" id="KAE9322634.1"/>
    </source>
</evidence>
<evidence type="ECO:0000313" key="3">
    <source>
        <dbReference type="EMBL" id="KAE9023358.1"/>
    </source>
</evidence>
<dbReference type="Proteomes" id="UP000437068">
    <property type="component" value="Unassembled WGS sequence"/>
</dbReference>
<reference evidence="9 10" key="1">
    <citation type="submission" date="2018-08" db="EMBL/GenBank/DDBJ databases">
        <title>Genomic investigation of the strawberry pathogen Phytophthora fragariae indicates pathogenicity is determined by transcriptional variation in three key races.</title>
        <authorList>
            <person name="Adams T.M."/>
            <person name="Armitage A.D."/>
            <person name="Sobczyk M.K."/>
            <person name="Bates H.J."/>
            <person name="Dunwell J.M."/>
            <person name="Nellist C.F."/>
            <person name="Harrison R.J."/>
        </authorList>
    </citation>
    <scope>NUCLEOTIDE SEQUENCE [LARGE SCALE GENOMIC DNA]</scope>
    <source>
        <strain evidence="8 11">A4</strain>
        <strain evidence="7 12">BC-1</strain>
        <strain evidence="6 10">NOV-27</strain>
        <strain evidence="5 13">NOV-5</strain>
        <strain evidence="4 14">NOV-71</strain>
        <strain evidence="2 9">NOV-9</strain>
        <strain evidence="3 15">SCRP245</strain>
    </source>
</reference>
<feature type="domain" description="DDE-1" evidence="1">
    <location>
        <begin position="203"/>
        <end position="369"/>
    </location>
</feature>
<gene>
    <name evidence="8" type="ORF">PF001_g4310</name>
    <name evidence="7" type="ORF">PF002_g5102</name>
    <name evidence="6" type="ORF">PF005_g5257</name>
    <name evidence="5" type="ORF">PF006_g3934</name>
    <name evidence="4" type="ORF">PF007_g2520</name>
    <name evidence="2" type="ORF">PF009_g5694</name>
    <name evidence="3" type="ORF">PF011_g4026</name>
</gene>
<dbReference type="GO" id="GO:0005634">
    <property type="term" value="C:nucleus"/>
    <property type="evidence" value="ECO:0007669"/>
    <property type="project" value="TreeGrafter"/>
</dbReference>
<dbReference type="Proteomes" id="UP000440732">
    <property type="component" value="Unassembled WGS sequence"/>
</dbReference>
<dbReference type="PANTHER" id="PTHR19303:SF73">
    <property type="entry name" value="PROTEIN PDC2"/>
    <property type="match status" value="1"/>
</dbReference>
<dbReference type="PANTHER" id="PTHR19303">
    <property type="entry name" value="TRANSPOSON"/>
    <property type="match status" value="1"/>
</dbReference>
<evidence type="ECO:0000313" key="6">
    <source>
        <dbReference type="EMBL" id="KAE9226095.1"/>
    </source>
</evidence>
<evidence type="ECO:0000313" key="15">
    <source>
        <dbReference type="Proteomes" id="UP000460718"/>
    </source>
</evidence>
<evidence type="ECO:0000313" key="14">
    <source>
        <dbReference type="Proteomes" id="UP000441208"/>
    </source>
</evidence>